<keyword evidence="4" id="KW-1185">Reference proteome</keyword>
<protein>
    <submittedName>
        <fullName evidence="3">Uncharacterized protein</fullName>
    </submittedName>
</protein>
<dbReference type="Proteomes" id="UP001418796">
    <property type="component" value="Unassembled WGS sequence"/>
</dbReference>
<feature type="coiled-coil region" evidence="1">
    <location>
        <begin position="3"/>
        <end position="30"/>
    </location>
</feature>
<keyword evidence="1" id="KW-0175">Coiled coil</keyword>
<accession>A0ABU9VNN4</accession>
<gene>
    <name evidence="3" type="ORF">MKY91_20310</name>
</gene>
<evidence type="ECO:0000313" key="3">
    <source>
        <dbReference type="EMBL" id="MEN0645511.1"/>
    </source>
</evidence>
<sequence length="107" mass="12721">MARKTKKEKVNEIERQLKELEDKKRKMILDIHKEVGKVFFDELQIENAEEAKMFVKHINKKYPELLELDFDELEKLENEDQADLNDSNSPDMNSFENPEIKENAKAI</sequence>
<feature type="compositionally biased region" description="Polar residues" evidence="2">
    <location>
        <begin position="84"/>
        <end position="96"/>
    </location>
</feature>
<comment type="caution">
    <text evidence="3">The sequence shown here is derived from an EMBL/GenBank/DDBJ whole genome shotgun (WGS) entry which is preliminary data.</text>
</comment>
<evidence type="ECO:0000313" key="4">
    <source>
        <dbReference type="Proteomes" id="UP001418796"/>
    </source>
</evidence>
<organism evidence="3 4">
    <name type="scientific">Alkalicoccobacillus gibsonii</name>
    <dbReference type="NCBI Taxonomy" id="79881"/>
    <lineage>
        <taxon>Bacteria</taxon>
        <taxon>Bacillati</taxon>
        <taxon>Bacillota</taxon>
        <taxon>Bacilli</taxon>
        <taxon>Bacillales</taxon>
        <taxon>Bacillaceae</taxon>
        <taxon>Alkalicoccobacillus</taxon>
    </lineage>
</organism>
<evidence type="ECO:0000256" key="1">
    <source>
        <dbReference type="SAM" id="Coils"/>
    </source>
</evidence>
<proteinExistence type="predicted"/>
<feature type="compositionally biased region" description="Basic and acidic residues" evidence="2">
    <location>
        <begin position="98"/>
        <end position="107"/>
    </location>
</feature>
<dbReference type="RefSeq" id="WP_343132179.1">
    <property type="nucleotide sequence ID" value="NZ_JBCITK010000002.1"/>
</dbReference>
<feature type="region of interest" description="Disordered" evidence="2">
    <location>
        <begin position="78"/>
        <end position="107"/>
    </location>
</feature>
<name>A0ABU9VNN4_9BACI</name>
<reference evidence="3 4" key="1">
    <citation type="submission" date="2024-03" db="EMBL/GenBank/DDBJ databases">
        <title>Bacilli Hybrid Assemblies.</title>
        <authorList>
            <person name="Kovac J."/>
        </authorList>
    </citation>
    <scope>NUCLEOTIDE SEQUENCE [LARGE SCALE GENOMIC DNA]</scope>
    <source>
        <strain evidence="3 4">FSL R7-0666</strain>
    </source>
</reference>
<dbReference type="EMBL" id="JBCITK010000002">
    <property type="protein sequence ID" value="MEN0645511.1"/>
    <property type="molecule type" value="Genomic_DNA"/>
</dbReference>
<evidence type="ECO:0000256" key="2">
    <source>
        <dbReference type="SAM" id="MobiDB-lite"/>
    </source>
</evidence>